<accession>A0A0E0EBT7</accession>
<reference evidence="1" key="2">
    <citation type="submission" date="2018-05" db="EMBL/GenBank/DDBJ databases">
        <title>OmerRS3 (Oryza meridionalis Reference Sequence Version 3).</title>
        <authorList>
            <person name="Zhang J."/>
            <person name="Kudrna D."/>
            <person name="Lee S."/>
            <person name="Talag J."/>
            <person name="Welchert J."/>
            <person name="Wing R.A."/>
        </authorList>
    </citation>
    <scope>NUCLEOTIDE SEQUENCE [LARGE SCALE GENOMIC DNA]</scope>
    <source>
        <strain evidence="1">cv. OR44</strain>
    </source>
</reference>
<dbReference type="Proteomes" id="UP000008021">
    <property type="component" value="Chromosome 7"/>
</dbReference>
<keyword evidence="2" id="KW-1185">Reference proteome</keyword>
<sequence>MELYAAAMTTATGSSSIFLGGPRSPRRADSNKIVLKRMATNGWEQTDPAERKWEGETTTAKWFARRRDANVAEAQGQYTWIQRSDLAKEEAVAFMAGSYLA</sequence>
<evidence type="ECO:0000313" key="1">
    <source>
        <dbReference type="EnsemblPlants" id="OMERI07G12570.1"/>
    </source>
</evidence>
<evidence type="ECO:0000313" key="2">
    <source>
        <dbReference type="Proteomes" id="UP000008021"/>
    </source>
</evidence>
<reference evidence="1" key="1">
    <citation type="submission" date="2015-04" db="UniProtKB">
        <authorList>
            <consortium name="EnsemblPlants"/>
        </authorList>
    </citation>
    <scope>IDENTIFICATION</scope>
</reference>
<dbReference type="Gramene" id="OMERI07G12570.1">
    <property type="protein sequence ID" value="OMERI07G12570.1"/>
    <property type="gene ID" value="OMERI07G12570"/>
</dbReference>
<protein>
    <submittedName>
        <fullName evidence="1">Uncharacterized protein</fullName>
    </submittedName>
</protein>
<dbReference type="AlphaFoldDB" id="A0A0E0EBT7"/>
<proteinExistence type="predicted"/>
<name>A0A0E0EBT7_9ORYZ</name>
<dbReference type="EnsemblPlants" id="OMERI07G12570.1">
    <property type="protein sequence ID" value="OMERI07G12570.1"/>
    <property type="gene ID" value="OMERI07G12570"/>
</dbReference>
<dbReference type="HOGENOM" id="CLU_2007561_0_0_1"/>
<organism evidence="1">
    <name type="scientific">Oryza meridionalis</name>
    <dbReference type="NCBI Taxonomy" id="40149"/>
    <lineage>
        <taxon>Eukaryota</taxon>
        <taxon>Viridiplantae</taxon>
        <taxon>Streptophyta</taxon>
        <taxon>Embryophyta</taxon>
        <taxon>Tracheophyta</taxon>
        <taxon>Spermatophyta</taxon>
        <taxon>Magnoliopsida</taxon>
        <taxon>Liliopsida</taxon>
        <taxon>Poales</taxon>
        <taxon>Poaceae</taxon>
        <taxon>BOP clade</taxon>
        <taxon>Oryzoideae</taxon>
        <taxon>Oryzeae</taxon>
        <taxon>Oryzinae</taxon>
        <taxon>Oryza</taxon>
    </lineage>
</organism>